<keyword evidence="3 7" id="KW-0812">Transmembrane</keyword>
<dbReference type="Gene3D" id="1.20.1250.20">
    <property type="entry name" value="MFS general substrate transporter like domains"/>
    <property type="match status" value="1"/>
</dbReference>
<protein>
    <submittedName>
        <fullName evidence="9">Siderophore iron transporter</fullName>
    </submittedName>
</protein>
<dbReference type="EMBL" id="AZHD01000005">
    <property type="protein sequence ID" value="OAA63312.1"/>
    <property type="molecule type" value="Genomic_DNA"/>
</dbReference>
<evidence type="ECO:0000259" key="8">
    <source>
        <dbReference type="PROSITE" id="PS50850"/>
    </source>
</evidence>
<feature type="transmembrane region" description="Helical" evidence="7">
    <location>
        <begin position="416"/>
        <end position="439"/>
    </location>
</feature>
<organism evidence="9 10">
    <name type="scientific">Niveomyces insectorum RCEF 264</name>
    <dbReference type="NCBI Taxonomy" id="1081102"/>
    <lineage>
        <taxon>Eukaryota</taxon>
        <taxon>Fungi</taxon>
        <taxon>Dikarya</taxon>
        <taxon>Ascomycota</taxon>
        <taxon>Pezizomycotina</taxon>
        <taxon>Sordariomycetes</taxon>
        <taxon>Hypocreomycetidae</taxon>
        <taxon>Hypocreales</taxon>
        <taxon>Cordycipitaceae</taxon>
        <taxon>Niveomyces</taxon>
    </lineage>
</organism>
<gene>
    <name evidence="9" type="ORF">SPI_03475</name>
</gene>
<dbReference type="AlphaFoldDB" id="A0A162J3L9"/>
<dbReference type="PROSITE" id="PS00216">
    <property type="entry name" value="SUGAR_TRANSPORT_1"/>
    <property type="match status" value="1"/>
</dbReference>
<evidence type="ECO:0000256" key="5">
    <source>
        <dbReference type="ARBA" id="ARBA00023136"/>
    </source>
</evidence>
<proteinExistence type="predicted"/>
<evidence type="ECO:0000256" key="4">
    <source>
        <dbReference type="ARBA" id="ARBA00022989"/>
    </source>
</evidence>
<dbReference type="CDD" id="cd06179">
    <property type="entry name" value="MFS_TRI12_like"/>
    <property type="match status" value="1"/>
</dbReference>
<dbReference type="InterPro" id="IPR036259">
    <property type="entry name" value="MFS_trans_sf"/>
</dbReference>
<feature type="transmembrane region" description="Helical" evidence="7">
    <location>
        <begin position="52"/>
        <end position="70"/>
    </location>
</feature>
<dbReference type="InterPro" id="IPR005829">
    <property type="entry name" value="Sugar_transporter_CS"/>
</dbReference>
<dbReference type="Proteomes" id="UP000076874">
    <property type="component" value="Unassembled WGS sequence"/>
</dbReference>
<feature type="transmembrane region" description="Helical" evidence="7">
    <location>
        <begin position="541"/>
        <end position="560"/>
    </location>
</feature>
<keyword evidence="2" id="KW-0813">Transport</keyword>
<keyword evidence="4 7" id="KW-1133">Transmembrane helix</keyword>
<dbReference type="GO" id="GO:0005886">
    <property type="term" value="C:plasma membrane"/>
    <property type="evidence" value="ECO:0007669"/>
    <property type="project" value="TreeGrafter"/>
</dbReference>
<dbReference type="InterPro" id="IPR010573">
    <property type="entry name" value="MFS_Str1/Tri12-like"/>
</dbReference>
<dbReference type="Pfam" id="PF06609">
    <property type="entry name" value="TRI12"/>
    <property type="match status" value="1"/>
</dbReference>
<feature type="transmembrane region" description="Helical" evidence="7">
    <location>
        <begin position="144"/>
        <end position="164"/>
    </location>
</feature>
<accession>A0A162J3L9</accession>
<feature type="compositionally biased region" description="Basic and acidic residues" evidence="6">
    <location>
        <begin position="1"/>
        <end position="24"/>
    </location>
</feature>
<keyword evidence="10" id="KW-1185">Reference proteome</keyword>
<evidence type="ECO:0000313" key="9">
    <source>
        <dbReference type="EMBL" id="OAA63312.1"/>
    </source>
</evidence>
<feature type="transmembrane region" description="Helical" evidence="7">
    <location>
        <begin position="209"/>
        <end position="230"/>
    </location>
</feature>
<dbReference type="InterPro" id="IPR020846">
    <property type="entry name" value="MFS_dom"/>
</dbReference>
<comment type="subcellular location">
    <subcellularLocation>
        <location evidence="1">Membrane</location>
        <topology evidence="1">Multi-pass membrane protein</topology>
    </subcellularLocation>
</comment>
<feature type="transmembrane region" description="Helical" evidence="7">
    <location>
        <begin position="90"/>
        <end position="108"/>
    </location>
</feature>
<dbReference type="PANTHER" id="PTHR23501">
    <property type="entry name" value="MAJOR FACILITATOR SUPERFAMILY"/>
    <property type="match status" value="1"/>
</dbReference>
<reference evidence="9 10" key="1">
    <citation type="journal article" date="2016" name="Genome Biol. Evol.">
        <title>Divergent and convergent evolution of fungal pathogenicity.</title>
        <authorList>
            <person name="Shang Y."/>
            <person name="Xiao G."/>
            <person name="Zheng P."/>
            <person name="Cen K."/>
            <person name="Zhan S."/>
            <person name="Wang C."/>
        </authorList>
    </citation>
    <scope>NUCLEOTIDE SEQUENCE [LARGE SCALE GENOMIC DNA]</scope>
    <source>
        <strain evidence="9 10">RCEF 264</strain>
    </source>
</reference>
<evidence type="ECO:0000256" key="7">
    <source>
        <dbReference type="SAM" id="Phobius"/>
    </source>
</evidence>
<feature type="transmembrane region" description="Helical" evidence="7">
    <location>
        <begin position="321"/>
        <end position="343"/>
    </location>
</feature>
<dbReference type="PROSITE" id="PS50850">
    <property type="entry name" value="MFS"/>
    <property type="match status" value="1"/>
</dbReference>
<dbReference type="GO" id="GO:0022857">
    <property type="term" value="F:transmembrane transporter activity"/>
    <property type="evidence" value="ECO:0007669"/>
    <property type="project" value="InterPro"/>
</dbReference>
<feature type="transmembrane region" description="Helical" evidence="7">
    <location>
        <begin position="355"/>
        <end position="375"/>
    </location>
</feature>
<sequence>MSLDASHAEAGEKAEYEHVNKEPSSDGDQETSVARGVQANDIPAGYWYSFRILGSYAAILLLACALFINYTMPASAITVINAELGYSSSYIWISNASIVVTCVGTLIVGRLSDILGRRYFLIVGEVFGIVGAAIQAKATSINMLIAGSTIYGVANTTQLCFPYVLMELVPNKYRPLSQAIITAIIVPFAGFGSIIARSMISYTALGWRWVYMLNVVFNAACLILLACFYFPPKLQHLHSGWTWRTELKKLDYGGIFFYSGMSALIVIALNWGGSTYPWKDAHVLGTLVVGCVLGIIFVVYEAFMPLEQPLLPLKLLKNRGYVCVVLCGCIGQMCLFALSILWPQQIEYLYTTDNITIGWMSITTGLSLIVGEVIFGGLMRLLGNTRLQLIVASCMMFTFLAAMGGTTHKPQNYPLAFSTLAGFFSGWLDVIATVGNGLLNEPGDLGLANGFLGSMRQLIGAVSISIYVAILSNRYPVNFAKDVSAAALGAGLPSGSLEAALAAAANGTAAAFEAVPGMNATIEMAITGGVKNAWSSSFSTVYYSSLSFAGVAIICAYLSVDFSHNFTDYVNRRITGTEAENVPVERTIKNRHLSDD</sequence>
<comment type="caution">
    <text evidence="9">The sequence shown here is derived from an EMBL/GenBank/DDBJ whole genome shotgun (WGS) entry which is preliminary data.</text>
</comment>
<feature type="transmembrane region" description="Helical" evidence="7">
    <location>
        <begin position="176"/>
        <end position="197"/>
    </location>
</feature>
<name>A0A162J3L9_9HYPO</name>
<feature type="transmembrane region" description="Helical" evidence="7">
    <location>
        <begin position="250"/>
        <end position="269"/>
    </location>
</feature>
<evidence type="ECO:0000256" key="1">
    <source>
        <dbReference type="ARBA" id="ARBA00004141"/>
    </source>
</evidence>
<evidence type="ECO:0000256" key="2">
    <source>
        <dbReference type="ARBA" id="ARBA00022448"/>
    </source>
</evidence>
<evidence type="ECO:0000313" key="10">
    <source>
        <dbReference type="Proteomes" id="UP000076874"/>
    </source>
</evidence>
<dbReference type="PANTHER" id="PTHR23501:SF109">
    <property type="entry name" value="MAJOR FACILITATOR SUPERFAMILY (MFS) PROFILE DOMAIN-CONTAINING PROTEIN-RELATED"/>
    <property type="match status" value="1"/>
</dbReference>
<feature type="domain" description="Major facilitator superfamily (MFS) profile" evidence="8">
    <location>
        <begin position="51"/>
        <end position="567"/>
    </location>
</feature>
<feature type="transmembrane region" description="Helical" evidence="7">
    <location>
        <begin position="387"/>
        <end position="404"/>
    </location>
</feature>
<feature type="transmembrane region" description="Helical" evidence="7">
    <location>
        <begin position="281"/>
        <end position="300"/>
    </location>
</feature>
<feature type="region of interest" description="Disordered" evidence="6">
    <location>
        <begin position="1"/>
        <end position="32"/>
    </location>
</feature>
<feature type="transmembrane region" description="Helical" evidence="7">
    <location>
        <begin position="451"/>
        <end position="470"/>
    </location>
</feature>
<dbReference type="InterPro" id="IPR053791">
    <property type="entry name" value="MFS_Tri12-like"/>
</dbReference>
<dbReference type="SUPFAM" id="SSF103473">
    <property type="entry name" value="MFS general substrate transporter"/>
    <property type="match status" value="1"/>
</dbReference>
<evidence type="ECO:0000256" key="3">
    <source>
        <dbReference type="ARBA" id="ARBA00022692"/>
    </source>
</evidence>
<keyword evidence="5 7" id="KW-0472">Membrane</keyword>
<dbReference type="OrthoDB" id="4161376at2759"/>
<evidence type="ECO:0000256" key="6">
    <source>
        <dbReference type="SAM" id="MobiDB-lite"/>
    </source>
</evidence>